<dbReference type="Proteomes" id="UP000030643">
    <property type="component" value="Unassembled WGS sequence"/>
</dbReference>
<accession>A0A069D3E7</accession>
<dbReference type="STRING" id="1329250.WOSG25_190190"/>
<gene>
    <name evidence="2" type="ORF">WOSG25_190190</name>
</gene>
<feature type="transmembrane region" description="Helical" evidence="1">
    <location>
        <begin position="32"/>
        <end position="52"/>
    </location>
</feature>
<evidence type="ECO:0000313" key="3">
    <source>
        <dbReference type="Proteomes" id="UP000030643"/>
    </source>
</evidence>
<protein>
    <submittedName>
        <fullName evidence="2">Major facilitator superfamily transporter</fullName>
    </submittedName>
</protein>
<feature type="transmembrane region" description="Helical" evidence="1">
    <location>
        <begin position="7"/>
        <end position="26"/>
    </location>
</feature>
<keyword evidence="1" id="KW-1133">Transmembrane helix</keyword>
<dbReference type="RefSeq" id="WP_190279664.1">
    <property type="nucleotide sequence ID" value="NZ_DF820502.1"/>
</dbReference>
<keyword evidence="3" id="KW-1185">Reference proteome</keyword>
<evidence type="ECO:0000313" key="2">
    <source>
        <dbReference type="EMBL" id="GAK31911.1"/>
    </source>
</evidence>
<evidence type="ECO:0000256" key="1">
    <source>
        <dbReference type="SAM" id="Phobius"/>
    </source>
</evidence>
<dbReference type="EMBL" id="DF820502">
    <property type="protein sequence ID" value="GAK31911.1"/>
    <property type="molecule type" value="Genomic_DNA"/>
</dbReference>
<keyword evidence="1" id="KW-0472">Membrane</keyword>
<name>A0A069D3E7_WEIOS</name>
<reference evidence="3" key="1">
    <citation type="journal article" date="2014" name="Genome Announc.">
        <title>Draft genome sequence of Weissella oryzae SG25T, isolated from fermented rice grains.</title>
        <authorList>
            <person name="Tanizawa Y."/>
            <person name="Fujisawa T."/>
            <person name="Mochizuki T."/>
            <person name="Kaminuma E."/>
            <person name="Suzuki Y."/>
            <person name="Nakamura Y."/>
            <person name="Tohno M."/>
        </authorList>
    </citation>
    <scope>NUCLEOTIDE SEQUENCE [LARGE SCALE GENOMIC DNA]</scope>
    <source>
        <strain evidence="3">DSM 25784 / JCM 18191 / LMG 30913 / SG25</strain>
    </source>
</reference>
<proteinExistence type="predicted"/>
<keyword evidence="1" id="KW-0812">Transmembrane</keyword>
<sequence>MSKFMNDIFECCLIPVALIFFLYRLIKGFIQITIEAPIVGIGMLIYASLLFGPTIL</sequence>
<dbReference type="AlphaFoldDB" id="A0A069D3E7"/>
<organism evidence="2 3">
    <name type="scientific">Weissella oryzae (strain DSM 25784 / JCM 18191 / LMG 30913 / SG25)</name>
    <dbReference type="NCBI Taxonomy" id="1329250"/>
    <lineage>
        <taxon>Bacteria</taxon>
        <taxon>Bacillati</taxon>
        <taxon>Bacillota</taxon>
        <taxon>Bacilli</taxon>
        <taxon>Lactobacillales</taxon>
        <taxon>Lactobacillaceae</taxon>
        <taxon>Weissella</taxon>
    </lineage>
</organism>